<protein>
    <submittedName>
        <fullName evidence="2">Uncharacterized protein</fullName>
    </submittedName>
</protein>
<keyword evidence="1" id="KW-1133">Transmembrane helix</keyword>
<evidence type="ECO:0000313" key="3">
    <source>
        <dbReference type="Proteomes" id="UP000094652"/>
    </source>
</evidence>
<keyword evidence="3" id="KW-1185">Reference proteome</keyword>
<dbReference type="KEGG" id="ctae:BGI42_01270"/>
<sequence length="252" mass="29610">MKNINLNKLIRNIIYILTVFLIVLIIYNSILLLNNQFFNKTSYKNSFRVNKTIDNISNDFNINSSYKIKFKENDINKLSSISSADILMLDYDSSNHQFNYSAVFSNNNFIKDSSMEVISYIDEKDFPKINFLNYNDLKNKFNNNYIDTISVVNIDSSFSNFLYYNNEYHYFYNGLQGISICAKFPITYKNIVIDASSQKENTFYVYSNGLFKEFKRNSLLYLTKGKTFWLTLNSDSTLSYNFSNVQNKVDEK</sequence>
<name>A0A1D7XGG1_9CLOT</name>
<dbReference type="Proteomes" id="UP000094652">
    <property type="component" value="Chromosome"/>
</dbReference>
<feature type="transmembrane region" description="Helical" evidence="1">
    <location>
        <begin position="12"/>
        <end position="33"/>
    </location>
</feature>
<evidence type="ECO:0000313" key="2">
    <source>
        <dbReference type="EMBL" id="AOR22441.1"/>
    </source>
</evidence>
<dbReference type="RefSeq" id="WP_069678602.1">
    <property type="nucleotide sequence ID" value="NZ_CP017253.2"/>
</dbReference>
<accession>A0A1D7XGG1</accession>
<dbReference type="OrthoDB" id="9960126at2"/>
<organism evidence="2 3">
    <name type="scientific">Clostridium taeniosporum</name>
    <dbReference type="NCBI Taxonomy" id="394958"/>
    <lineage>
        <taxon>Bacteria</taxon>
        <taxon>Bacillati</taxon>
        <taxon>Bacillota</taxon>
        <taxon>Clostridia</taxon>
        <taxon>Eubacteriales</taxon>
        <taxon>Clostridiaceae</taxon>
        <taxon>Clostridium</taxon>
    </lineage>
</organism>
<dbReference type="EMBL" id="CP017253">
    <property type="protein sequence ID" value="AOR22441.1"/>
    <property type="molecule type" value="Genomic_DNA"/>
</dbReference>
<dbReference type="AlphaFoldDB" id="A0A1D7XGG1"/>
<evidence type="ECO:0000256" key="1">
    <source>
        <dbReference type="SAM" id="Phobius"/>
    </source>
</evidence>
<gene>
    <name evidence="2" type="ORF">BGI42_01270</name>
</gene>
<reference evidence="3" key="1">
    <citation type="submission" date="2016-09" db="EMBL/GenBank/DDBJ databases">
        <title>Genomics of Clostridium taeniosporum, an organism which forms endospores with ribbon-like appendages.</title>
        <authorList>
            <person name="Walker J.R."/>
        </authorList>
    </citation>
    <scope>NUCLEOTIDE SEQUENCE [LARGE SCALE GENOMIC DNA]</scope>
    <source>
        <strain evidence="3">1/k</strain>
    </source>
</reference>
<keyword evidence="1" id="KW-0812">Transmembrane</keyword>
<keyword evidence="1" id="KW-0472">Membrane</keyword>
<proteinExistence type="predicted"/>